<comment type="caution">
    <text evidence="1">The sequence shown here is derived from an EMBL/GenBank/DDBJ whole genome shotgun (WGS) entry which is preliminary data.</text>
</comment>
<sequence>MFHSDDSNQATADNAPAKKNSSWWLLGKRGPQDATEYLEYQRVHSEKDKSLTALLVRNTHLNKPVEGDIRTTIETGTNESKVDNMHFYLGPNETKKVLVYPTSTRLTYEVSAFFKE</sequence>
<evidence type="ECO:0000313" key="1">
    <source>
        <dbReference type="EMBL" id="EDY20402.1"/>
    </source>
</evidence>
<dbReference type="Proteomes" id="UP000005824">
    <property type="component" value="Unassembled WGS sequence"/>
</dbReference>
<keyword evidence="2" id="KW-1185">Reference proteome</keyword>
<dbReference type="AlphaFoldDB" id="B4D088"/>
<reference evidence="1 2" key="1">
    <citation type="journal article" date="2011" name="J. Bacteriol.">
        <title>Genome sequence of Chthoniobacter flavus Ellin428, an aerobic heterotrophic soil bacterium.</title>
        <authorList>
            <person name="Kant R."/>
            <person name="van Passel M.W."/>
            <person name="Palva A."/>
            <person name="Lucas S."/>
            <person name="Lapidus A."/>
            <person name="Glavina Del Rio T."/>
            <person name="Dalin E."/>
            <person name="Tice H."/>
            <person name="Bruce D."/>
            <person name="Goodwin L."/>
            <person name="Pitluck S."/>
            <person name="Larimer F.W."/>
            <person name="Land M.L."/>
            <person name="Hauser L."/>
            <person name="Sangwan P."/>
            <person name="de Vos W.M."/>
            <person name="Janssen P.H."/>
            <person name="Smidt H."/>
        </authorList>
    </citation>
    <scope>NUCLEOTIDE SEQUENCE [LARGE SCALE GENOMIC DNA]</scope>
    <source>
        <strain evidence="1 2">Ellin428</strain>
    </source>
</reference>
<evidence type="ECO:0000313" key="2">
    <source>
        <dbReference type="Proteomes" id="UP000005824"/>
    </source>
</evidence>
<organism evidence="1 2">
    <name type="scientific">Chthoniobacter flavus Ellin428</name>
    <dbReference type="NCBI Taxonomy" id="497964"/>
    <lineage>
        <taxon>Bacteria</taxon>
        <taxon>Pseudomonadati</taxon>
        <taxon>Verrucomicrobiota</taxon>
        <taxon>Spartobacteria</taxon>
        <taxon>Chthoniobacterales</taxon>
        <taxon>Chthoniobacteraceae</taxon>
        <taxon>Chthoniobacter</taxon>
    </lineage>
</organism>
<dbReference type="STRING" id="497964.CfE428DRAFT_2326"/>
<dbReference type="InParanoid" id="B4D088"/>
<protein>
    <submittedName>
        <fullName evidence="1">Uncharacterized protein</fullName>
    </submittedName>
</protein>
<name>B4D088_9BACT</name>
<gene>
    <name evidence="1" type="ORF">CfE428DRAFT_2326</name>
</gene>
<proteinExistence type="predicted"/>
<dbReference type="EMBL" id="ABVL01000005">
    <property type="protein sequence ID" value="EDY20402.1"/>
    <property type="molecule type" value="Genomic_DNA"/>
</dbReference>
<accession>B4D088</accession>